<evidence type="ECO:0000313" key="1">
    <source>
        <dbReference type="EMBL" id="CAB4314313.1"/>
    </source>
</evidence>
<organism evidence="1 2">
    <name type="scientific">Prunus armeniaca</name>
    <name type="common">Apricot</name>
    <name type="synonym">Armeniaca vulgaris</name>
    <dbReference type="NCBI Taxonomy" id="36596"/>
    <lineage>
        <taxon>Eukaryota</taxon>
        <taxon>Viridiplantae</taxon>
        <taxon>Streptophyta</taxon>
        <taxon>Embryophyta</taxon>
        <taxon>Tracheophyta</taxon>
        <taxon>Spermatophyta</taxon>
        <taxon>Magnoliopsida</taxon>
        <taxon>eudicotyledons</taxon>
        <taxon>Gunneridae</taxon>
        <taxon>Pentapetalae</taxon>
        <taxon>rosids</taxon>
        <taxon>fabids</taxon>
        <taxon>Rosales</taxon>
        <taxon>Rosaceae</taxon>
        <taxon>Amygdaloideae</taxon>
        <taxon>Amygdaleae</taxon>
        <taxon>Prunus</taxon>
    </lineage>
</organism>
<dbReference type="Proteomes" id="UP000507245">
    <property type="component" value="Unassembled WGS sequence"/>
</dbReference>
<accession>A0A6J5XPG6</accession>
<keyword evidence="2" id="KW-1185">Reference proteome</keyword>
<evidence type="ECO:0000313" key="2">
    <source>
        <dbReference type="Proteomes" id="UP000507245"/>
    </source>
</evidence>
<sequence length="81" mass="9810">MVGSQWSWRCQCWCGPTLDSDWVRRWCFLFWPRRRVRCGPQSLWDFPIALSFSNWFGRRPLLDIRLYAPGILVYGGFFFNK</sequence>
<gene>
    <name evidence="1" type="ORF">ORAREDHAP_LOCUS38682</name>
</gene>
<name>A0A6J5XPG6_PRUAR</name>
<dbReference type="EMBL" id="CAEKKB010000006">
    <property type="protein sequence ID" value="CAB4314313.1"/>
    <property type="molecule type" value="Genomic_DNA"/>
</dbReference>
<dbReference type="AlphaFoldDB" id="A0A6J5XPG6"/>
<protein>
    <submittedName>
        <fullName evidence="1">Uncharacterized protein</fullName>
    </submittedName>
</protein>
<proteinExistence type="predicted"/>
<reference evidence="2" key="1">
    <citation type="journal article" date="2020" name="Genome Biol.">
        <title>Gamete binning: chromosome-level and haplotype-resolved genome assembly enabled by high-throughput single-cell sequencing of gamete genomes.</title>
        <authorList>
            <person name="Campoy J.A."/>
            <person name="Sun H."/>
            <person name="Goel M."/>
            <person name="Jiao W.-B."/>
            <person name="Folz-Donahue K."/>
            <person name="Wang N."/>
            <person name="Rubio M."/>
            <person name="Liu C."/>
            <person name="Kukat C."/>
            <person name="Ruiz D."/>
            <person name="Huettel B."/>
            <person name="Schneeberger K."/>
        </authorList>
    </citation>
    <scope>NUCLEOTIDE SEQUENCE [LARGE SCALE GENOMIC DNA]</scope>
    <source>
        <strain evidence="2">cv. Rojo Pasion</strain>
    </source>
</reference>